<organism evidence="2 3">
    <name type="scientific">Fusarium circinatum</name>
    <name type="common">Pitch canker fungus</name>
    <name type="synonym">Gibberella circinata</name>
    <dbReference type="NCBI Taxonomy" id="48490"/>
    <lineage>
        <taxon>Eukaryota</taxon>
        <taxon>Fungi</taxon>
        <taxon>Dikarya</taxon>
        <taxon>Ascomycota</taxon>
        <taxon>Pezizomycotina</taxon>
        <taxon>Sordariomycetes</taxon>
        <taxon>Hypocreomycetidae</taxon>
        <taxon>Hypocreales</taxon>
        <taxon>Nectriaceae</taxon>
        <taxon>Fusarium</taxon>
        <taxon>Fusarium fujikuroi species complex</taxon>
    </lineage>
</organism>
<gene>
    <name evidence="2" type="ORF">FCIRC_6415</name>
</gene>
<protein>
    <submittedName>
        <fullName evidence="2">Alcohol dehydrogenase</fullName>
    </submittedName>
</protein>
<dbReference type="Pfam" id="PF08240">
    <property type="entry name" value="ADH_N"/>
    <property type="match status" value="1"/>
</dbReference>
<dbReference type="Pfam" id="PF00107">
    <property type="entry name" value="ADH_zinc_N"/>
    <property type="match status" value="1"/>
</dbReference>
<proteinExistence type="predicted"/>
<evidence type="ECO:0000313" key="3">
    <source>
        <dbReference type="Proteomes" id="UP000572754"/>
    </source>
</evidence>
<dbReference type="InterPro" id="IPR013154">
    <property type="entry name" value="ADH-like_N"/>
</dbReference>
<comment type="caution">
    <text evidence="2">The sequence shown here is derived from an EMBL/GenBank/DDBJ whole genome shotgun (WGS) entry which is preliminary data.</text>
</comment>
<dbReference type="PANTHER" id="PTHR45033">
    <property type="match status" value="1"/>
</dbReference>
<dbReference type="SUPFAM" id="SSF50129">
    <property type="entry name" value="GroES-like"/>
    <property type="match status" value="1"/>
</dbReference>
<dbReference type="InterPro" id="IPR052711">
    <property type="entry name" value="Zinc_ADH-like"/>
</dbReference>
<reference evidence="2 3" key="2">
    <citation type="submission" date="2020-05" db="EMBL/GenBank/DDBJ databases">
        <title>Identification and distribution of gene clusters putatively required for synthesis of sphingolipid metabolism inhibitors in phylogenetically diverse species of the filamentous fungus Fusarium.</title>
        <authorList>
            <person name="Kim H.-S."/>
            <person name="Busman M."/>
            <person name="Brown D.W."/>
            <person name="Divon H."/>
            <person name="Uhlig S."/>
            <person name="Proctor R.H."/>
        </authorList>
    </citation>
    <scope>NUCLEOTIDE SEQUENCE [LARGE SCALE GENOMIC DNA]</scope>
    <source>
        <strain evidence="2 3">NRRL 25331</strain>
    </source>
</reference>
<keyword evidence="3" id="KW-1185">Reference proteome</keyword>
<dbReference type="InterPro" id="IPR013149">
    <property type="entry name" value="ADH-like_C"/>
</dbReference>
<dbReference type="SUPFAM" id="SSF51735">
    <property type="entry name" value="NAD(P)-binding Rossmann-fold domains"/>
    <property type="match status" value="1"/>
</dbReference>
<dbReference type="CDD" id="cd08276">
    <property type="entry name" value="MDR7"/>
    <property type="match status" value="1"/>
</dbReference>
<dbReference type="PANTHER" id="PTHR45033:SF2">
    <property type="entry name" value="ZINC-TYPE ALCOHOL DEHYDROGENASE-LIKE PROTEIN C1773.06C"/>
    <property type="match status" value="1"/>
</dbReference>
<feature type="domain" description="Enoyl reductase (ER)" evidence="1">
    <location>
        <begin position="600"/>
        <end position="926"/>
    </location>
</feature>
<evidence type="ECO:0000259" key="1">
    <source>
        <dbReference type="SMART" id="SM00829"/>
    </source>
</evidence>
<sequence>MAESPIHDAVMPPSLFLADRSPKHNSSDDIQLSSPASCLSNYLISSPRVLTSPIKTRREAFLLMNYLQDLSPRIDICDPSKRFGREVPKRARQLPLLAYSILAFSSRHQVMITGIDDESSEEYHSHALRILIPILDDPMSSLDENLLAAAVLLRLYEEMCDVDTETHLIGCARLWNNIPDFIAEGGLSEAASWILLRQNLHISLIKGEPMQVDLNKYRRSRSFIDTTDEDFANRIILLCCQVLETCFGPGAQPDYETWAHLGKEVALWHDSIPAHYHPYHSDRESTSTGTKSAFPVVWMMNPAQVMGYQHYCLARILLHISEPRLWVSSLKTIEHRVAADCERANLACSFSSPALTKPPLNEDSLADLELLEHWHRYPVTGDMIETTRQLQHDLVRLGFSHHYLLNSILGLTALQLYSEDRSQSKWYVRAVAHQQTAITRARPHFESLTQAHEQALLGVSAFMSMYAVAEPIYRPNGICSESPFDPVEELLKALSFSRSTIMFVQQSFPPVVVSGSWLLTKFAAHHQATGNDLETRYPQLEFLQRYISSQVEGAHKKACLHAVKALFRRIATLSDNIGDPEPAKIVWGWGLEGLAVVGQGSFDNLKFDTQQPLPELSDNEVLVKFHAASLNFRDIMIAQGTYPFDVKPNIIPGSDGAGEVVAVGSKVARFQQGSKVMTLFMQTYYGGPLTPMALGSAVGGSVDGTLREYGVFNENGLVGMPKNLSYLEAATLPCSALTAWNGLYGLKPVLPGDWVLTQGTGGVSISALQFAKAAGARVVATTSSAAKAQRLKELGADHVINYKEIPNWGEEAKRLTGGGVDHVLEVGGSHTITESLKAVNIGGFVTIIGWIAGHGETGPSFPQILSSMAVVRGIVVGSRDQFDAMVRAIEASDIKPVLDQQVFKLEELKDAYQYLVDQKHFSKVVVKIE</sequence>
<dbReference type="Gene3D" id="3.40.50.720">
    <property type="entry name" value="NAD(P)-binding Rossmann-like Domain"/>
    <property type="match status" value="1"/>
</dbReference>
<dbReference type="GO" id="GO:0016491">
    <property type="term" value="F:oxidoreductase activity"/>
    <property type="evidence" value="ECO:0007669"/>
    <property type="project" value="InterPro"/>
</dbReference>
<dbReference type="AlphaFoldDB" id="A0A8H5TWT5"/>
<name>A0A8H5TWT5_FUSCI</name>
<evidence type="ECO:0000313" key="2">
    <source>
        <dbReference type="EMBL" id="KAF5678641.1"/>
    </source>
</evidence>
<dbReference type="Gene3D" id="3.90.180.10">
    <property type="entry name" value="Medium-chain alcohol dehydrogenases, catalytic domain"/>
    <property type="match status" value="1"/>
</dbReference>
<accession>A0A8H5TWT5</accession>
<dbReference type="EMBL" id="JAAQPE010000211">
    <property type="protein sequence ID" value="KAF5678641.1"/>
    <property type="molecule type" value="Genomic_DNA"/>
</dbReference>
<dbReference type="InterPro" id="IPR020843">
    <property type="entry name" value="ER"/>
</dbReference>
<dbReference type="SMART" id="SM00829">
    <property type="entry name" value="PKS_ER"/>
    <property type="match status" value="1"/>
</dbReference>
<dbReference type="InterPro" id="IPR036291">
    <property type="entry name" value="NAD(P)-bd_dom_sf"/>
</dbReference>
<dbReference type="InterPro" id="IPR011032">
    <property type="entry name" value="GroES-like_sf"/>
</dbReference>
<reference evidence="3" key="1">
    <citation type="journal article" date="2020" name="BMC Genomics">
        <title>Correction to: Identification and distribution of gene clusters required for synthesis of sphingolipid metabolism inhibitors in diverse species of the filamentous fungus Fusarium.</title>
        <authorList>
            <person name="Kim H.S."/>
            <person name="Lohmar J.M."/>
            <person name="Busman M."/>
            <person name="Brown D.W."/>
            <person name="Naumann T.A."/>
            <person name="Divon H.H."/>
            <person name="Lysoe E."/>
            <person name="Uhlig S."/>
            <person name="Proctor R.H."/>
        </authorList>
    </citation>
    <scope>NUCLEOTIDE SEQUENCE [LARGE SCALE GENOMIC DNA]</scope>
    <source>
        <strain evidence="3">NRRL 25331</strain>
    </source>
</reference>
<dbReference type="Proteomes" id="UP000572754">
    <property type="component" value="Unassembled WGS sequence"/>
</dbReference>